<name>A0A0D0C6U2_9AGAR</name>
<feature type="region of interest" description="Disordered" evidence="5">
    <location>
        <begin position="1"/>
        <end position="38"/>
    </location>
</feature>
<dbReference type="GO" id="GO:0005634">
    <property type="term" value="C:nucleus"/>
    <property type="evidence" value="ECO:0007669"/>
    <property type="project" value="InterPro"/>
</dbReference>
<evidence type="ECO:0000256" key="1">
    <source>
        <dbReference type="ARBA" id="ARBA00000451"/>
    </source>
</evidence>
<evidence type="ECO:0000259" key="6">
    <source>
        <dbReference type="PROSITE" id="PS51700"/>
    </source>
</evidence>
<gene>
    <name evidence="7" type="ORF">GYMLUDRAFT_222317</name>
</gene>
<dbReference type="EMBL" id="KN834763">
    <property type="protein sequence ID" value="KIK63881.1"/>
    <property type="molecule type" value="Genomic_DNA"/>
</dbReference>
<dbReference type="GO" id="GO:0004197">
    <property type="term" value="F:cysteine-type endopeptidase activity"/>
    <property type="evidence" value="ECO:0007669"/>
    <property type="project" value="InterPro"/>
</dbReference>
<dbReference type="InterPro" id="IPR005314">
    <property type="entry name" value="Peptidase_C50"/>
</dbReference>
<comment type="catalytic activity">
    <reaction evidence="1">
        <text>All bonds known to be hydrolyzed by this endopeptidase have arginine in P1 and an acidic residue in P4. P6 is often occupied by an acidic residue or by a hydroxy-amino-acid residue, the phosphorylation of which enhances cleavage.</text>
        <dbReference type="EC" id="3.4.22.49"/>
    </reaction>
</comment>
<feature type="region of interest" description="Disordered" evidence="5">
    <location>
        <begin position="1166"/>
        <end position="1216"/>
    </location>
</feature>
<dbReference type="PROSITE" id="PS51700">
    <property type="entry name" value="SEPARIN"/>
    <property type="match status" value="1"/>
</dbReference>
<evidence type="ECO:0000256" key="4">
    <source>
        <dbReference type="ARBA" id="ARBA00022829"/>
    </source>
</evidence>
<feature type="region of interest" description="Disordered" evidence="5">
    <location>
        <begin position="891"/>
        <end position="950"/>
    </location>
</feature>
<dbReference type="InterPro" id="IPR030397">
    <property type="entry name" value="SEPARIN_core_dom"/>
</dbReference>
<dbReference type="PANTHER" id="PTHR12792:SF0">
    <property type="entry name" value="SEPARIN"/>
    <property type="match status" value="1"/>
</dbReference>
<evidence type="ECO:0000313" key="8">
    <source>
        <dbReference type="Proteomes" id="UP000053593"/>
    </source>
</evidence>
<organism evidence="7 8">
    <name type="scientific">Collybiopsis luxurians FD-317 M1</name>
    <dbReference type="NCBI Taxonomy" id="944289"/>
    <lineage>
        <taxon>Eukaryota</taxon>
        <taxon>Fungi</taxon>
        <taxon>Dikarya</taxon>
        <taxon>Basidiomycota</taxon>
        <taxon>Agaricomycotina</taxon>
        <taxon>Agaricomycetes</taxon>
        <taxon>Agaricomycetidae</taxon>
        <taxon>Agaricales</taxon>
        <taxon>Marasmiineae</taxon>
        <taxon>Omphalotaceae</taxon>
        <taxon>Collybiopsis</taxon>
        <taxon>Collybiopsis luxurians</taxon>
    </lineage>
</organism>
<dbReference type="GO" id="GO:0051307">
    <property type="term" value="P:meiotic chromosome separation"/>
    <property type="evidence" value="ECO:0007669"/>
    <property type="project" value="TreeGrafter"/>
</dbReference>
<dbReference type="GO" id="GO:0006508">
    <property type="term" value="P:proteolysis"/>
    <property type="evidence" value="ECO:0007669"/>
    <property type="project" value="InterPro"/>
</dbReference>
<protein>
    <recommendedName>
        <fullName evidence="2">separase</fullName>
        <ecNumber evidence="2">3.4.22.49</ecNumber>
    </recommendedName>
</protein>
<dbReference type="GO" id="GO:0005737">
    <property type="term" value="C:cytoplasm"/>
    <property type="evidence" value="ECO:0007669"/>
    <property type="project" value="TreeGrafter"/>
</dbReference>
<proteinExistence type="predicted"/>
<sequence>MPAATTSRSRKPGLSVDAKPTKKPTTKSRAPPKPVSDTEKLAAHLAETLTIGDGSRGKGKQKALSIEEQRLEAMRMINNASQKLSALVQSGWKKSSDQAKTEPAAGAHDASKSAAKHLAVLRKLSTSDLNVERAAVSILGKLVALELFEPALTALADIHPRLCALVGEQTGNLLSIPKPEPHFKNDIVLLTLISTYLFNAVLIQIHTHLSKFSQNLSNGNTLLEWISYCSSSGLPAKHLDSILTKIYSVLMKVSEVSITSNDIFKIRMYALRGLAHTTPGIVQKPDSLWDQACKVAGAFSNTCSSDSISQAAQTVATAFLKLVTICEMRPDYDVFVSGKGFATFCETWIGFASKANDAQVLDKIATLMRRDSPTSLTVPLDSASTSPIPSDNGDLMRRGTRICAAFAQLLTVLDHEEDEAMISRIQDVHNALSNPHNKSTVMTLLQMSCDLDGAEGRDKDIARIAGKVDRALGRARKACLDKLEKILSNIIREELIKLLETMISVYESAIQVTNSNDHFTHVLDTLFFLSRSILHIPDPRTYGTAYDLLAKAVEILSLSTSSSSLLHRSSPASTLRSDLIRCTSGAFYFIGGSLYQAERYSSAISFVKEACRLGDAAIVERERCKDHCGCEEGRTEKDTKSDSWKQLEDQLWRRYQVLAACYLKIGDRRLAFDTLILCVDTFPYSAFEKSVNKVVFRSLSGISPAVRELQGVVEKLTHLGVCELLLSTRDVSLELKKSPGTAAPVLGVLMEWQIQSLEGNRWKASVRNVLADLLLKTLNMYRDGRMPVRSLRVLAKVLELAYHTPLDEPIWNKLGWLSLERIEDEMKEITASKDLGLDADLSHFRSEYEASIHLWLALLAHRHSDSNQVALVGNHTGAACTILCALSSPATTKESSDAPENPLPDQSSAAKVESRKPLKGSKTVVVRAKGRSGLSSRGRSAKTPVTPKRKVVARTEDIPPCSSMTMASVEPRSLEFDSMELLMNLLQLSSHVLGMLSLTVPKIKVLDIWRKFGQRSLGENSDRYLSSSSELALEYLKLGKVKRANKVLNQASSTAQSRLVSDGARAIFFLTLAACCAYDNDVKQSIKFYQQGSILAGSGEIPSKHASAAEKIQAHVSRIEQTAFAYEVFALIQNARNNVSDSLDALLQALRLWNRAFESLARLQPPTAKVKPREESNPFEASSPKELLSTPTTSQISQEAAAPQSEPPFRSTGNYTQRRSLSTGLEWRVSQRLLSTLFSLFRAYLERGSPREAQYFAEQAKALSQSLNAPAGVCRALVKSGEVKLFQGLLKEGSEHFEEIEQWVKIGATEVDLAEVYQLKGDLEQRGFMIADAQKHYQDAMEVIERVDREFSLLDGTEFGPRLSMGTSSIFGTLLPDLSAQVLSRYAWLLRADRDKTFMELLEKFDSMPSTSTTQSQKLSLFARLALHDVYQHSRFDMFLSSIGETAIALSAGSNNLNLSLASSSMEMAKNLEHAEQLFWSYLGALGRKGYAPDIRAAAISIAIIKIFQASLGRGDPRTPLLTAGLLDASSSLTLRNELLEAIANKFPVILRHDELEWPRLSDSGVPLPHGSEHQGLDENLSEESLLKRYWATVRDRYQSHAINAETLTLSMVSELPRNWTVVHISITEDRNTMFISRQRGGGQAQPLVFCVPLKGRREDEDDKHLTFEDALTEMNEIVRLSNETTKVASSIRHDRQARAQWWKERGALDTRLRELLENIEFCWLGAFKTILSKNPHLSLEAINSFRIQFDRVFQRGLRLQDRKTKERALGHKKKPSESWTTPNRVTLDDALVECFSTLTPDCRDEELEDLVYFILDLYQFHGVPVAIAEVDIDQVVVDLRSVIEEHAEKVGSVGHGRSGAFGYRSRDHDDEHLFLVLDKNVQGLPWENIPILRERSVSRIPSVSFLLDRIHYSRLRQSGDDGHFDRAVVDPQKAYYIINPSGDLDRTEERFKPWLKEMEKSGWQGISGRAPSELQFLNALEQKDLVVYFGHGGAEQYVRSHKLRNLPRCAAVMLWGCSSGALRDMGDFDRVGTPLNYMLAGCPTLVATLWDVTDKDIDVFSQSVFDKLNMSSESISKWPLKSENHTPMSVIQAVAESRTSCKLKYLTGAAPVVYGIPFYL</sequence>
<keyword evidence="8" id="KW-1185">Reference proteome</keyword>
<reference evidence="7 8" key="1">
    <citation type="submission" date="2014-04" db="EMBL/GenBank/DDBJ databases">
        <title>Evolutionary Origins and Diversification of the Mycorrhizal Mutualists.</title>
        <authorList>
            <consortium name="DOE Joint Genome Institute"/>
            <consortium name="Mycorrhizal Genomics Consortium"/>
            <person name="Kohler A."/>
            <person name="Kuo A."/>
            <person name="Nagy L.G."/>
            <person name="Floudas D."/>
            <person name="Copeland A."/>
            <person name="Barry K.W."/>
            <person name="Cichocki N."/>
            <person name="Veneault-Fourrey C."/>
            <person name="LaButti K."/>
            <person name="Lindquist E.A."/>
            <person name="Lipzen A."/>
            <person name="Lundell T."/>
            <person name="Morin E."/>
            <person name="Murat C."/>
            <person name="Riley R."/>
            <person name="Ohm R."/>
            <person name="Sun H."/>
            <person name="Tunlid A."/>
            <person name="Henrissat B."/>
            <person name="Grigoriev I.V."/>
            <person name="Hibbett D.S."/>
            <person name="Martin F."/>
        </authorList>
    </citation>
    <scope>NUCLEOTIDE SEQUENCE [LARGE SCALE GENOMIC DNA]</scope>
    <source>
        <strain evidence="7 8">FD-317 M1</strain>
    </source>
</reference>
<evidence type="ECO:0000256" key="3">
    <source>
        <dbReference type="ARBA" id="ARBA00022801"/>
    </source>
</evidence>
<evidence type="ECO:0000256" key="2">
    <source>
        <dbReference type="ARBA" id="ARBA00012489"/>
    </source>
</evidence>
<keyword evidence="3" id="KW-0378">Hydrolase</keyword>
<accession>A0A0D0C6U2</accession>
<dbReference type="OrthoDB" id="10255632at2759"/>
<dbReference type="PANTHER" id="PTHR12792">
    <property type="entry name" value="EXTRA SPINDLE POLES 1-RELATED"/>
    <property type="match status" value="1"/>
</dbReference>
<feature type="compositionally biased region" description="Polar residues" evidence="5">
    <location>
        <begin position="1189"/>
        <end position="1198"/>
    </location>
</feature>
<dbReference type="Gene3D" id="1.25.40.10">
    <property type="entry name" value="Tetratricopeptide repeat domain"/>
    <property type="match status" value="1"/>
</dbReference>
<dbReference type="EC" id="3.4.22.49" evidence="2"/>
<evidence type="ECO:0000256" key="5">
    <source>
        <dbReference type="SAM" id="MobiDB-lite"/>
    </source>
</evidence>
<feature type="domain" description="Peptidase C50" evidence="6">
    <location>
        <begin position="1932"/>
        <end position="2029"/>
    </location>
</feature>
<dbReference type="Proteomes" id="UP000053593">
    <property type="component" value="Unassembled WGS sequence"/>
</dbReference>
<evidence type="ECO:0000313" key="7">
    <source>
        <dbReference type="EMBL" id="KIK63881.1"/>
    </source>
</evidence>
<dbReference type="HOGENOM" id="CLU_000777_0_0_1"/>
<dbReference type="InterPro" id="IPR011990">
    <property type="entry name" value="TPR-like_helical_dom_sf"/>
</dbReference>
<keyword evidence="4" id="KW-0159">Chromosome partition</keyword>
<dbReference type="SUPFAM" id="SSF48452">
    <property type="entry name" value="TPR-like"/>
    <property type="match status" value="1"/>
</dbReference>
<dbReference type="GO" id="GO:0072686">
    <property type="term" value="C:mitotic spindle"/>
    <property type="evidence" value="ECO:0007669"/>
    <property type="project" value="TreeGrafter"/>
</dbReference>
<dbReference type="Pfam" id="PF03568">
    <property type="entry name" value="Separin_C"/>
    <property type="match status" value="1"/>
</dbReference>